<keyword evidence="3" id="KW-1185">Reference proteome</keyword>
<reference evidence="2 3" key="1">
    <citation type="submission" date="2018-09" db="EMBL/GenBank/DDBJ databases">
        <authorList>
            <person name="Tagini F."/>
        </authorList>
    </citation>
    <scope>NUCLEOTIDE SEQUENCE [LARGE SCALE GENOMIC DNA]</scope>
    <source>
        <strain evidence="2 3">MK142</strain>
    </source>
</reference>
<protein>
    <submittedName>
        <fullName evidence="2">PE family immunomodulator PE35</fullName>
    </submittedName>
</protein>
<dbReference type="Proteomes" id="UP000268285">
    <property type="component" value="Unassembled WGS sequence"/>
</dbReference>
<sequence length="98" mass="9992">MHQMSYELVVADIGAQVIEMALSGLQSAASVSTAVAALVPAGADEVSAQAAAAFTAEGMQMAAVNTLAQDELKRTGQAFVDIARIYTEVDDDAAGTMA</sequence>
<feature type="domain" description="PE" evidence="1">
    <location>
        <begin position="15"/>
        <end position="92"/>
    </location>
</feature>
<dbReference type="OrthoDB" id="4753420at2"/>
<dbReference type="AlphaFoldDB" id="A0A498QYQ3"/>
<accession>A0A498QYQ3</accession>
<evidence type="ECO:0000313" key="2">
    <source>
        <dbReference type="EMBL" id="VBA54455.1"/>
    </source>
</evidence>
<dbReference type="InterPro" id="IPR038332">
    <property type="entry name" value="PPE_sf"/>
</dbReference>
<proteinExistence type="predicted"/>
<dbReference type="SUPFAM" id="SSF140459">
    <property type="entry name" value="PE/PPE dimer-like"/>
    <property type="match status" value="1"/>
</dbReference>
<dbReference type="InterPro" id="IPR000084">
    <property type="entry name" value="PE-PGRS_N"/>
</dbReference>
<dbReference type="Gene3D" id="1.10.287.850">
    <property type="entry name" value="HP0062-like domain"/>
    <property type="match status" value="1"/>
</dbReference>
<name>A0A498QYQ3_9MYCO</name>
<dbReference type="Pfam" id="PF00934">
    <property type="entry name" value="PE"/>
    <property type="match status" value="1"/>
</dbReference>
<dbReference type="EMBL" id="UPHU01000001">
    <property type="protein sequence ID" value="VBA54455.1"/>
    <property type="molecule type" value="Genomic_DNA"/>
</dbReference>
<evidence type="ECO:0000313" key="3">
    <source>
        <dbReference type="Proteomes" id="UP000268285"/>
    </source>
</evidence>
<evidence type="ECO:0000259" key="1">
    <source>
        <dbReference type="Pfam" id="PF00934"/>
    </source>
</evidence>
<organism evidence="2 3">
    <name type="scientific">Mycobacterium pseudokansasii</name>
    <dbReference type="NCBI Taxonomy" id="2341080"/>
    <lineage>
        <taxon>Bacteria</taxon>
        <taxon>Bacillati</taxon>
        <taxon>Actinomycetota</taxon>
        <taxon>Actinomycetes</taxon>
        <taxon>Mycobacteriales</taxon>
        <taxon>Mycobacteriaceae</taxon>
        <taxon>Mycobacterium</taxon>
    </lineage>
</organism>
<gene>
    <name evidence="2" type="ORF">LAUMK142_04668</name>
</gene>